<dbReference type="PANTHER" id="PTHR33540">
    <property type="entry name" value="TRNA THREONYLCARBAMOYLADENOSINE BIOSYNTHESIS PROTEIN TSAE"/>
    <property type="match status" value="1"/>
</dbReference>
<evidence type="ECO:0000256" key="3">
    <source>
        <dbReference type="ARBA" id="ARBA00019010"/>
    </source>
</evidence>
<dbReference type="Proteomes" id="UP000178534">
    <property type="component" value="Unassembled WGS sequence"/>
</dbReference>
<sequence length="150" mass="17011">MEKVIRSIAELERFAQEYLKALPAHAHKATVVGLSGDLGSGKTAFAKATARALGISEAVLSPTFVIAKFYKIPEHPRWSHFVHIDAYRIEDSAELKPLKWHDITADPRNIVLIEWPERIGELFPPDAAMLRFRFINETTRVIISKIWLHG</sequence>
<evidence type="ECO:0000256" key="7">
    <source>
        <dbReference type="ARBA" id="ARBA00022741"/>
    </source>
</evidence>
<dbReference type="GO" id="GO:0016740">
    <property type="term" value="F:transferase activity"/>
    <property type="evidence" value="ECO:0007669"/>
    <property type="project" value="UniProtKB-KW"/>
</dbReference>
<organism evidence="11 12">
    <name type="scientific">Candidatus Lloydbacteria bacterium RIFCSPLOWO2_01_FULL_50_20</name>
    <dbReference type="NCBI Taxonomy" id="1798665"/>
    <lineage>
        <taxon>Bacteria</taxon>
        <taxon>Candidatus Lloydiibacteriota</taxon>
    </lineage>
</organism>
<gene>
    <name evidence="11" type="ORF">A2942_03540</name>
</gene>
<evidence type="ECO:0000256" key="2">
    <source>
        <dbReference type="ARBA" id="ARBA00007599"/>
    </source>
</evidence>
<dbReference type="SUPFAM" id="SSF52540">
    <property type="entry name" value="P-loop containing nucleoside triphosphate hydrolases"/>
    <property type="match status" value="1"/>
</dbReference>
<keyword evidence="6" id="KW-0479">Metal-binding</keyword>
<dbReference type="PANTHER" id="PTHR33540:SF2">
    <property type="entry name" value="TRNA THREONYLCARBAMOYLADENOSINE BIOSYNTHESIS PROTEIN TSAE"/>
    <property type="match status" value="1"/>
</dbReference>
<evidence type="ECO:0000256" key="6">
    <source>
        <dbReference type="ARBA" id="ARBA00022723"/>
    </source>
</evidence>
<dbReference type="GO" id="GO:0005737">
    <property type="term" value="C:cytoplasm"/>
    <property type="evidence" value="ECO:0007669"/>
    <property type="project" value="UniProtKB-SubCell"/>
</dbReference>
<dbReference type="GO" id="GO:0046872">
    <property type="term" value="F:metal ion binding"/>
    <property type="evidence" value="ECO:0007669"/>
    <property type="project" value="UniProtKB-KW"/>
</dbReference>
<dbReference type="InterPro" id="IPR027417">
    <property type="entry name" value="P-loop_NTPase"/>
</dbReference>
<keyword evidence="7" id="KW-0547">Nucleotide-binding</keyword>
<keyword evidence="5" id="KW-0819">tRNA processing</keyword>
<accession>A0A1G2DGK9</accession>
<evidence type="ECO:0000256" key="4">
    <source>
        <dbReference type="ARBA" id="ARBA00022490"/>
    </source>
</evidence>
<evidence type="ECO:0000256" key="1">
    <source>
        <dbReference type="ARBA" id="ARBA00004496"/>
    </source>
</evidence>
<keyword evidence="8" id="KW-0067">ATP-binding</keyword>
<evidence type="ECO:0000313" key="12">
    <source>
        <dbReference type="Proteomes" id="UP000178534"/>
    </source>
</evidence>
<dbReference type="STRING" id="1798665.A2942_03540"/>
<keyword evidence="11" id="KW-0808">Transferase</keyword>
<evidence type="ECO:0000256" key="10">
    <source>
        <dbReference type="ARBA" id="ARBA00032441"/>
    </source>
</evidence>
<dbReference type="InterPro" id="IPR003442">
    <property type="entry name" value="T6A_TsaE"/>
</dbReference>
<dbReference type="Pfam" id="PF02367">
    <property type="entry name" value="TsaE"/>
    <property type="match status" value="1"/>
</dbReference>
<dbReference type="NCBIfam" id="TIGR00150">
    <property type="entry name" value="T6A_YjeE"/>
    <property type="match status" value="1"/>
</dbReference>
<dbReference type="EMBL" id="MHLP01000018">
    <property type="protein sequence ID" value="OGZ12814.1"/>
    <property type="molecule type" value="Genomic_DNA"/>
</dbReference>
<name>A0A1G2DGK9_9BACT</name>
<keyword evidence="9" id="KW-0460">Magnesium</keyword>
<comment type="similarity">
    <text evidence="2">Belongs to the TsaE family.</text>
</comment>
<evidence type="ECO:0000256" key="8">
    <source>
        <dbReference type="ARBA" id="ARBA00022840"/>
    </source>
</evidence>
<dbReference type="GO" id="GO:0002949">
    <property type="term" value="P:tRNA threonylcarbamoyladenosine modification"/>
    <property type="evidence" value="ECO:0007669"/>
    <property type="project" value="InterPro"/>
</dbReference>
<comment type="caution">
    <text evidence="11">The sequence shown here is derived from an EMBL/GenBank/DDBJ whole genome shotgun (WGS) entry which is preliminary data.</text>
</comment>
<reference evidence="11 12" key="1">
    <citation type="journal article" date="2016" name="Nat. Commun.">
        <title>Thousands of microbial genomes shed light on interconnected biogeochemical processes in an aquifer system.</title>
        <authorList>
            <person name="Anantharaman K."/>
            <person name="Brown C.T."/>
            <person name="Hug L.A."/>
            <person name="Sharon I."/>
            <person name="Castelle C.J."/>
            <person name="Probst A.J."/>
            <person name="Thomas B.C."/>
            <person name="Singh A."/>
            <person name="Wilkins M.J."/>
            <person name="Karaoz U."/>
            <person name="Brodie E.L."/>
            <person name="Williams K.H."/>
            <person name="Hubbard S.S."/>
            <person name="Banfield J.F."/>
        </authorList>
    </citation>
    <scope>NUCLEOTIDE SEQUENCE [LARGE SCALE GENOMIC DNA]</scope>
</reference>
<evidence type="ECO:0000256" key="5">
    <source>
        <dbReference type="ARBA" id="ARBA00022694"/>
    </source>
</evidence>
<comment type="subcellular location">
    <subcellularLocation>
        <location evidence="1">Cytoplasm</location>
    </subcellularLocation>
</comment>
<proteinExistence type="inferred from homology"/>
<evidence type="ECO:0000313" key="11">
    <source>
        <dbReference type="EMBL" id="OGZ12814.1"/>
    </source>
</evidence>
<dbReference type="GO" id="GO:0005524">
    <property type="term" value="F:ATP binding"/>
    <property type="evidence" value="ECO:0007669"/>
    <property type="project" value="UniProtKB-KW"/>
</dbReference>
<evidence type="ECO:0000256" key="9">
    <source>
        <dbReference type="ARBA" id="ARBA00022842"/>
    </source>
</evidence>
<dbReference type="AlphaFoldDB" id="A0A1G2DGK9"/>
<protein>
    <recommendedName>
        <fullName evidence="3">tRNA threonylcarbamoyladenosine biosynthesis protein TsaE</fullName>
    </recommendedName>
    <alternativeName>
        <fullName evidence="10">t(6)A37 threonylcarbamoyladenosine biosynthesis protein TsaE</fullName>
    </alternativeName>
</protein>
<dbReference type="Gene3D" id="3.40.50.300">
    <property type="entry name" value="P-loop containing nucleotide triphosphate hydrolases"/>
    <property type="match status" value="1"/>
</dbReference>
<keyword evidence="4" id="KW-0963">Cytoplasm</keyword>